<dbReference type="SUPFAM" id="SSF53098">
    <property type="entry name" value="Ribonuclease H-like"/>
    <property type="match status" value="1"/>
</dbReference>
<organism evidence="1 2">
    <name type="scientific">Prunus mume</name>
    <name type="common">Japanese apricot</name>
    <name type="synonym">Armeniaca mume</name>
    <dbReference type="NCBI Taxonomy" id="102107"/>
    <lineage>
        <taxon>Eukaryota</taxon>
        <taxon>Viridiplantae</taxon>
        <taxon>Streptophyta</taxon>
        <taxon>Embryophyta</taxon>
        <taxon>Tracheophyta</taxon>
        <taxon>Spermatophyta</taxon>
        <taxon>Magnoliopsida</taxon>
        <taxon>eudicotyledons</taxon>
        <taxon>Gunneridae</taxon>
        <taxon>Pentapetalae</taxon>
        <taxon>rosids</taxon>
        <taxon>fabids</taxon>
        <taxon>Rosales</taxon>
        <taxon>Rosaceae</taxon>
        <taxon>Amygdaloideae</taxon>
        <taxon>Amygdaleae</taxon>
        <taxon>Prunus</taxon>
    </lineage>
</organism>
<dbReference type="PANTHER" id="PTHR48475">
    <property type="entry name" value="RIBONUCLEASE H"/>
    <property type="match status" value="1"/>
</dbReference>
<proteinExistence type="predicted"/>
<reference evidence="2" key="2">
    <citation type="submission" date="2025-08" db="UniProtKB">
        <authorList>
            <consortium name="RefSeq"/>
        </authorList>
    </citation>
    <scope>IDENTIFICATION</scope>
</reference>
<dbReference type="PANTHER" id="PTHR48475:SF1">
    <property type="entry name" value="RNASE H TYPE-1 DOMAIN-CONTAINING PROTEIN"/>
    <property type="match status" value="1"/>
</dbReference>
<dbReference type="RefSeq" id="XP_008227727.1">
    <property type="nucleotide sequence ID" value="XM_008229505.1"/>
</dbReference>
<evidence type="ECO:0000313" key="1">
    <source>
        <dbReference type="Proteomes" id="UP000694861"/>
    </source>
</evidence>
<dbReference type="Gene3D" id="3.30.420.10">
    <property type="entry name" value="Ribonuclease H-like superfamily/Ribonuclease H"/>
    <property type="match status" value="1"/>
</dbReference>
<gene>
    <name evidence="2" type="primary">LOC103327211</name>
</gene>
<accession>A0ABM0NP69</accession>
<evidence type="ECO:0000313" key="2">
    <source>
        <dbReference type="RefSeq" id="XP_008227727.1"/>
    </source>
</evidence>
<keyword evidence="1" id="KW-1185">Reference proteome</keyword>
<protein>
    <submittedName>
        <fullName evidence="2">Uncharacterized protein LOC103327211</fullName>
    </submittedName>
</protein>
<sequence length="171" mass="19613">MTKLCEKYRFQHSFFASYNPSSNGQVKALNKILCNILKEMVSGNKRDGHECLPEALWAYRMTIRNSTGCTLYNLVFGSKAILQIKVQLPSLRIALQLTNSDENANVRLAELEAVDEKKLAAQQRLKIYQAQVARAFDIKVKFISFSIVDLVFIVRRPFVITRKMHGKFEPK</sequence>
<dbReference type="InterPro" id="IPR012337">
    <property type="entry name" value="RNaseH-like_sf"/>
</dbReference>
<dbReference type="InterPro" id="IPR036397">
    <property type="entry name" value="RNaseH_sf"/>
</dbReference>
<reference evidence="1" key="1">
    <citation type="journal article" date="2012" name="Nat. Commun.">
        <title>The genome of Prunus mume.</title>
        <authorList>
            <person name="Zhang Q."/>
            <person name="Chen W."/>
            <person name="Sun L."/>
            <person name="Zhao F."/>
            <person name="Huang B."/>
            <person name="Yang W."/>
            <person name="Tao Y."/>
            <person name="Wang J."/>
            <person name="Yuan Z."/>
            <person name="Fan G."/>
            <person name="Xing Z."/>
            <person name="Han C."/>
            <person name="Pan H."/>
            <person name="Zhong X."/>
            <person name="Shi W."/>
            <person name="Liang X."/>
            <person name="Du D."/>
            <person name="Sun F."/>
            <person name="Xu Z."/>
            <person name="Hao R."/>
            <person name="Lv T."/>
            <person name="Lv Y."/>
            <person name="Zheng Z."/>
            <person name="Sun M."/>
            <person name="Luo L."/>
            <person name="Cai M."/>
            <person name="Gao Y."/>
            <person name="Wang J."/>
            <person name="Yin Y."/>
            <person name="Xu X."/>
            <person name="Cheng T."/>
            <person name="Wang J."/>
        </authorList>
    </citation>
    <scope>NUCLEOTIDE SEQUENCE [LARGE SCALE GENOMIC DNA]</scope>
</reference>
<dbReference type="GeneID" id="103327211"/>
<name>A0ABM0NP69_PRUMU</name>
<dbReference type="Proteomes" id="UP000694861">
    <property type="component" value="Linkage group LG3"/>
</dbReference>